<name>A0A2S6NKV0_RHOGL</name>
<keyword evidence="5" id="KW-0732">Signal</keyword>
<dbReference type="Pfam" id="PF13442">
    <property type="entry name" value="Cytochrome_CBB3"/>
    <property type="match status" value="1"/>
</dbReference>
<keyword evidence="8" id="KW-1185">Reference proteome</keyword>
<evidence type="ECO:0000313" key="8">
    <source>
        <dbReference type="Proteomes" id="UP000239724"/>
    </source>
</evidence>
<evidence type="ECO:0000256" key="2">
    <source>
        <dbReference type="ARBA" id="ARBA00022723"/>
    </source>
</evidence>
<protein>
    <recommendedName>
        <fullName evidence="6">Cytochrome c domain-containing protein</fullName>
    </recommendedName>
</protein>
<reference evidence="7 8" key="1">
    <citation type="journal article" date="2018" name="Arch. Microbiol.">
        <title>New insights into the metabolic potential of the phototrophic purple bacterium Rhodopila globiformis DSM 161(T) from its draft genome sequence and evidence for a vanadium-dependent nitrogenase.</title>
        <authorList>
            <person name="Imhoff J.F."/>
            <person name="Rahn T."/>
            <person name="Kunzel S."/>
            <person name="Neulinger S.C."/>
        </authorList>
    </citation>
    <scope>NUCLEOTIDE SEQUENCE [LARGE SCALE GENOMIC DNA]</scope>
    <source>
        <strain evidence="7 8">DSM 161</strain>
    </source>
</reference>
<evidence type="ECO:0000259" key="6">
    <source>
        <dbReference type="PROSITE" id="PS51007"/>
    </source>
</evidence>
<dbReference type="InterPro" id="IPR036909">
    <property type="entry name" value="Cyt_c-like_dom_sf"/>
</dbReference>
<dbReference type="Gene3D" id="1.10.760.10">
    <property type="entry name" value="Cytochrome c-like domain"/>
    <property type="match status" value="1"/>
</dbReference>
<feature type="signal peptide" evidence="5">
    <location>
        <begin position="1"/>
        <end position="27"/>
    </location>
</feature>
<keyword evidence="3 4" id="KW-0408">Iron</keyword>
<gene>
    <name evidence="7" type="ORF">CCS01_06560</name>
</gene>
<evidence type="ECO:0000256" key="1">
    <source>
        <dbReference type="ARBA" id="ARBA00022617"/>
    </source>
</evidence>
<evidence type="ECO:0000256" key="3">
    <source>
        <dbReference type="ARBA" id="ARBA00023004"/>
    </source>
</evidence>
<evidence type="ECO:0000256" key="4">
    <source>
        <dbReference type="PROSITE-ProRule" id="PRU00433"/>
    </source>
</evidence>
<dbReference type="OrthoDB" id="7255288at2"/>
<keyword evidence="2 4" id="KW-0479">Metal-binding</keyword>
<dbReference type="GO" id="GO:0046872">
    <property type="term" value="F:metal ion binding"/>
    <property type="evidence" value="ECO:0007669"/>
    <property type="project" value="UniProtKB-KW"/>
</dbReference>
<dbReference type="GO" id="GO:0020037">
    <property type="term" value="F:heme binding"/>
    <property type="evidence" value="ECO:0007669"/>
    <property type="project" value="InterPro"/>
</dbReference>
<dbReference type="SUPFAM" id="SSF46626">
    <property type="entry name" value="Cytochrome c"/>
    <property type="match status" value="1"/>
</dbReference>
<accession>A0A2S6NKV0</accession>
<dbReference type="EMBL" id="NHRY01000067">
    <property type="protein sequence ID" value="PPQ35795.1"/>
    <property type="molecule type" value="Genomic_DNA"/>
</dbReference>
<dbReference type="AlphaFoldDB" id="A0A2S6NKV0"/>
<evidence type="ECO:0000313" key="7">
    <source>
        <dbReference type="EMBL" id="PPQ35795.1"/>
    </source>
</evidence>
<dbReference type="GO" id="GO:0009055">
    <property type="term" value="F:electron transfer activity"/>
    <property type="evidence" value="ECO:0007669"/>
    <property type="project" value="InterPro"/>
</dbReference>
<dbReference type="Proteomes" id="UP000239724">
    <property type="component" value="Unassembled WGS sequence"/>
</dbReference>
<feature type="chain" id="PRO_5015627486" description="Cytochrome c domain-containing protein" evidence="5">
    <location>
        <begin position="28"/>
        <end position="401"/>
    </location>
</feature>
<sequence length="401" mass="40906">MPEFRSSARIGRLAFVAVALAAFPVLAAPPGDHQQAVAALRDVKAAVNALVQADASYSTDRNVYRGASQRAINLLVGEHGEGGAADAIGAIGHMDALLDRKETPVWAAPLRGAEANMHAAVAYLRDSLKARELMDYDAAASRALMYLEVARGRPTETGVLGGLEGVLANTVLGVPAGAQQVDACKPPSVAPAYGTHGGYLAWVAVPGGDGPHPLADPTGGAKLVVRSGDILVQTAAASLVTSACASHTGAAEHAAAASPASPTVQGAGAAESPPALYTKTQAEKGAGIFASKCVQCHGANLQGTAAPAVAGDDFLQTAQRNGWTLAMVQYLVLNDMPMNAPSSLSPQQYASVLAFLLASNCYPAGNKPFPVSPDPAFKQIRIGPVPGEHDGENSRGVCAVK</sequence>
<organism evidence="7 8">
    <name type="scientific">Rhodopila globiformis</name>
    <name type="common">Rhodopseudomonas globiformis</name>
    <dbReference type="NCBI Taxonomy" id="1071"/>
    <lineage>
        <taxon>Bacteria</taxon>
        <taxon>Pseudomonadati</taxon>
        <taxon>Pseudomonadota</taxon>
        <taxon>Alphaproteobacteria</taxon>
        <taxon>Acetobacterales</taxon>
        <taxon>Acetobacteraceae</taxon>
        <taxon>Rhodopila</taxon>
    </lineage>
</organism>
<dbReference type="PROSITE" id="PS51007">
    <property type="entry name" value="CYTC"/>
    <property type="match status" value="1"/>
</dbReference>
<keyword evidence="1 4" id="KW-0349">Heme</keyword>
<feature type="domain" description="Cytochrome c" evidence="6">
    <location>
        <begin position="280"/>
        <end position="360"/>
    </location>
</feature>
<comment type="caution">
    <text evidence="7">The sequence shown here is derived from an EMBL/GenBank/DDBJ whole genome shotgun (WGS) entry which is preliminary data.</text>
</comment>
<dbReference type="RefSeq" id="WP_104518051.1">
    <property type="nucleotide sequence ID" value="NZ_NHRY01000067.1"/>
</dbReference>
<proteinExistence type="predicted"/>
<evidence type="ECO:0000256" key="5">
    <source>
        <dbReference type="SAM" id="SignalP"/>
    </source>
</evidence>
<dbReference type="InterPro" id="IPR009056">
    <property type="entry name" value="Cyt_c-like_dom"/>
</dbReference>